<dbReference type="RefSeq" id="WP_084275108.1">
    <property type="nucleotide sequence ID" value="NZ_AP026671.1"/>
</dbReference>
<dbReference type="Gene3D" id="2.130.10.10">
    <property type="entry name" value="YVTN repeat-like/Quinoprotein amine dehydrogenase"/>
    <property type="match status" value="1"/>
</dbReference>
<reference evidence="2" key="1">
    <citation type="submission" date="2017-04" db="EMBL/GenBank/DDBJ databases">
        <authorList>
            <person name="Varghese N."/>
            <person name="Submissions S."/>
        </authorList>
    </citation>
    <scope>NUCLEOTIDE SEQUENCE [LARGE SCALE GENOMIC DNA]</scope>
    <source>
        <strain evidence="2">DSM 16512</strain>
    </source>
</reference>
<evidence type="ECO:0000313" key="1">
    <source>
        <dbReference type="EMBL" id="SMC08847.1"/>
    </source>
</evidence>
<gene>
    <name evidence="1" type="ORF">SAMN05660197_0622</name>
</gene>
<keyword evidence="2" id="KW-1185">Reference proteome</keyword>
<dbReference type="STRING" id="1069081.SAMN05660197_0622"/>
<name>A0A1W1WRD0_9BACT</name>
<evidence type="ECO:0000313" key="2">
    <source>
        <dbReference type="Proteomes" id="UP000192602"/>
    </source>
</evidence>
<dbReference type="Proteomes" id="UP000192602">
    <property type="component" value="Unassembled WGS sequence"/>
</dbReference>
<dbReference type="EMBL" id="FWWZ01000001">
    <property type="protein sequence ID" value="SMC08847.1"/>
    <property type="molecule type" value="Genomic_DNA"/>
</dbReference>
<proteinExistence type="predicted"/>
<evidence type="ECO:0008006" key="3">
    <source>
        <dbReference type="Google" id="ProtNLM"/>
    </source>
</evidence>
<dbReference type="InterPro" id="IPR015943">
    <property type="entry name" value="WD40/YVTN_repeat-like_dom_sf"/>
</dbReference>
<dbReference type="InterPro" id="IPR036322">
    <property type="entry name" value="WD40_repeat_dom_sf"/>
</dbReference>
<organism evidence="1 2">
    <name type="scientific">Nitratiruptor tergarcus DSM 16512</name>
    <dbReference type="NCBI Taxonomy" id="1069081"/>
    <lineage>
        <taxon>Bacteria</taxon>
        <taxon>Pseudomonadati</taxon>
        <taxon>Campylobacterota</taxon>
        <taxon>Epsilonproteobacteria</taxon>
        <taxon>Nautiliales</taxon>
        <taxon>Nitratiruptoraceae</taxon>
        <taxon>Nitratiruptor</taxon>
    </lineage>
</organism>
<protein>
    <recommendedName>
        <fullName evidence="3">LVIVD repeat-containing protein</fullName>
    </recommendedName>
</protein>
<sequence>MWRIYSIILLVYGMVYAYDFTYSSEYTYVSHYQKLSSIPGLYNTMVKKGDTLFLSSDSVGLTVVNVHDKRNPIIVDTYQWKGRGLYAEKNKLYLAGRENGVYVLDIANVSQVQQRGNYSSSQQNFDVQNVWENNGYLFINTATGTFAAIGHVCWNGNCNYIQVDKKSIPNGSISTITGNGDFIYVTEFNHGVIVYKFAQNKLLEVASLSASAAMDTVVDGDYTFIASNDGEVSVYSMENRTRAIGYTTKKEAQYKFLDGVRSLTKSGESLFVGVDNIGVIELNVTNIHHPTSLAKIDLPGVLVTKIIAEGDYLYVLGNGDLFIYKYVRPSICSTYGFIYSLQNHSFPVAGYFYHFGEGAFDWLFVTATGNTVVKLEGMDAQGYLKWSDNLKNYFTSVEIKRENIQFSGTGEHEVEINFGNVLNKMAPGYIKSFSNTSIYPHGYFYHYGSGAYDWIYATSSLSLVAKLDGMDRLGYFKWRQIKKCFVDISLEGGTQKIIFGNVK</sequence>
<dbReference type="SUPFAM" id="SSF50978">
    <property type="entry name" value="WD40 repeat-like"/>
    <property type="match status" value="1"/>
</dbReference>
<dbReference type="OrthoDB" id="9768177at2"/>
<accession>A0A1W1WRD0</accession>
<dbReference type="AlphaFoldDB" id="A0A1W1WRD0"/>